<dbReference type="SMART" id="SM00184">
    <property type="entry name" value="RING"/>
    <property type="match status" value="1"/>
</dbReference>
<dbReference type="InterPro" id="IPR051834">
    <property type="entry name" value="RING_finger_E3_ligase"/>
</dbReference>
<evidence type="ECO:0000313" key="6">
    <source>
        <dbReference type="EMBL" id="KAK9116834.1"/>
    </source>
</evidence>
<dbReference type="Gene3D" id="3.30.40.10">
    <property type="entry name" value="Zinc/RING finger domain, C3HC4 (zinc finger)"/>
    <property type="match status" value="1"/>
</dbReference>
<dbReference type="SUPFAM" id="SSF57850">
    <property type="entry name" value="RING/U-box"/>
    <property type="match status" value="1"/>
</dbReference>
<reference evidence="6 7" key="1">
    <citation type="submission" date="2024-01" db="EMBL/GenBank/DDBJ databases">
        <title>Genome assemblies of Stephania.</title>
        <authorList>
            <person name="Yang L."/>
        </authorList>
    </citation>
    <scope>NUCLEOTIDE SEQUENCE [LARGE SCALE GENOMIC DNA]</scope>
    <source>
        <strain evidence="6">QJT</strain>
        <tissue evidence="6">Leaf</tissue>
    </source>
</reference>
<name>A0AAP0IJS4_9MAGN</name>
<dbReference type="EMBL" id="JBBNAE010000006">
    <property type="protein sequence ID" value="KAK9116834.1"/>
    <property type="molecule type" value="Genomic_DNA"/>
</dbReference>
<keyword evidence="1" id="KW-0479">Metal-binding</keyword>
<evidence type="ECO:0000256" key="2">
    <source>
        <dbReference type="ARBA" id="ARBA00022771"/>
    </source>
</evidence>
<dbReference type="GO" id="GO:0061630">
    <property type="term" value="F:ubiquitin protein ligase activity"/>
    <property type="evidence" value="ECO:0007669"/>
    <property type="project" value="TreeGrafter"/>
</dbReference>
<protein>
    <recommendedName>
        <fullName evidence="5">RING-type domain-containing protein</fullName>
    </recommendedName>
</protein>
<keyword evidence="3" id="KW-0862">Zinc</keyword>
<feature type="domain" description="RING-type" evidence="5">
    <location>
        <begin position="67"/>
        <end position="109"/>
    </location>
</feature>
<comment type="caution">
    <text evidence="6">The sequence shown here is derived from an EMBL/GenBank/DDBJ whole genome shotgun (WGS) entry which is preliminary data.</text>
</comment>
<dbReference type="Pfam" id="PF13639">
    <property type="entry name" value="zf-RING_2"/>
    <property type="match status" value="1"/>
</dbReference>
<accession>A0AAP0IJS4</accession>
<evidence type="ECO:0000256" key="1">
    <source>
        <dbReference type="ARBA" id="ARBA00022723"/>
    </source>
</evidence>
<keyword evidence="7" id="KW-1185">Reference proteome</keyword>
<dbReference type="GO" id="GO:0008270">
    <property type="term" value="F:zinc ion binding"/>
    <property type="evidence" value="ECO:0007669"/>
    <property type="project" value="UniProtKB-KW"/>
</dbReference>
<evidence type="ECO:0000256" key="4">
    <source>
        <dbReference type="PROSITE-ProRule" id="PRU00175"/>
    </source>
</evidence>
<organism evidence="6 7">
    <name type="scientific">Stephania japonica</name>
    <dbReference type="NCBI Taxonomy" id="461633"/>
    <lineage>
        <taxon>Eukaryota</taxon>
        <taxon>Viridiplantae</taxon>
        <taxon>Streptophyta</taxon>
        <taxon>Embryophyta</taxon>
        <taxon>Tracheophyta</taxon>
        <taxon>Spermatophyta</taxon>
        <taxon>Magnoliopsida</taxon>
        <taxon>Ranunculales</taxon>
        <taxon>Menispermaceae</taxon>
        <taxon>Menispermoideae</taxon>
        <taxon>Cissampelideae</taxon>
        <taxon>Stephania</taxon>
    </lineage>
</organism>
<proteinExistence type="predicted"/>
<dbReference type="AlphaFoldDB" id="A0AAP0IJS4"/>
<keyword evidence="2 4" id="KW-0863">Zinc-finger</keyword>
<evidence type="ECO:0000259" key="5">
    <source>
        <dbReference type="PROSITE" id="PS50089"/>
    </source>
</evidence>
<sequence length="114" mass="13228">MIMEVKLELRTDIVIDIEEMMIMERMARLDDSDDDDDDDECFSYVPASRSAIDNLEKSTLLDECYNCSICLEDMEIGIDEVMRLPCSHAFHPYCIIKWLGTNHVCPLCRFVLPD</sequence>
<evidence type="ECO:0000313" key="7">
    <source>
        <dbReference type="Proteomes" id="UP001417504"/>
    </source>
</evidence>
<gene>
    <name evidence="6" type="ORF">Sjap_015781</name>
</gene>
<dbReference type="Proteomes" id="UP001417504">
    <property type="component" value="Unassembled WGS sequence"/>
</dbReference>
<dbReference type="PROSITE" id="PS50089">
    <property type="entry name" value="ZF_RING_2"/>
    <property type="match status" value="1"/>
</dbReference>
<dbReference type="PANTHER" id="PTHR45931:SF16">
    <property type="entry name" value="RING_U-BOX SUPERFAMILY PROTEIN"/>
    <property type="match status" value="1"/>
</dbReference>
<dbReference type="GO" id="GO:0006511">
    <property type="term" value="P:ubiquitin-dependent protein catabolic process"/>
    <property type="evidence" value="ECO:0007669"/>
    <property type="project" value="TreeGrafter"/>
</dbReference>
<evidence type="ECO:0000256" key="3">
    <source>
        <dbReference type="ARBA" id="ARBA00022833"/>
    </source>
</evidence>
<dbReference type="GO" id="GO:0005634">
    <property type="term" value="C:nucleus"/>
    <property type="evidence" value="ECO:0007669"/>
    <property type="project" value="TreeGrafter"/>
</dbReference>
<dbReference type="InterPro" id="IPR013083">
    <property type="entry name" value="Znf_RING/FYVE/PHD"/>
</dbReference>
<dbReference type="InterPro" id="IPR001841">
    <property type="entry name" value="Znf_RING"/>
</dbReference>
<dbReference type="PANTHER" id="PTHR45931">
    <property type="entry name" value="SI:CH211-59O9.10"/>
    <property type="match status" value="1"/>
</dbReference>